<dbReference type="Gene3D" id="3.30.70.100">
    <property type="match status" value="1"/>
</dbReference>
<name>A3LS05_PICST</name>
<protein>
    <recommendedName>
        <fullName evidence="3">ABM domain-containing protein</fullName>
    </recommendedName>
</protein>
<dbReference type="RefSeq" id="XP_001383852.2">
    <property type="nucleotide sequence ID" value="XM_001383815.1"/>
</dbReference>
<gene>
    <name evidence="1" type="ORF">PICST_30877</name>
</gene>
<evidence type="ECO:0000313" key="1">
    <source>
        <dbReference type="EMBL" id="ABN65823.2"/>
    </source>
</evidence>
<dbReference type="eggNOG" id="ENOG502S9HJ">
    <property type="taxonomic scope" value="Eukaryota"/>
</dbReference>
<dbReference type="InterPro" id="IPR011008">
    <property type="entry name" value="Dimeric_a/b-barrel"/>
</dbReference>
<dbReference type="InterPro" id="IPR052936">
    <property type="entry name" value="Jasmonate_Hydroxylase-like"/>
</dbReference>
<proteinExistence type="predicted"/>
<dbReference type="InParanoid" id="A3LS05"/>
<organism evidence="1 2">
    <name type="scientific">Scheffersomyces stipitis (strain ATCC 58785 / CBS 6054 / NBRC 10063 / NRRL Y-11545)</name>
    <name type="common">Yeast</name>
    <name type="synonym">Pichia stipitis</name>
    <dbReference type="NCBI Taxonomy" id="322104"/>
    <lineage>
        <taxon>Eukaryota</taxon>
        <taxon>Fungi</taxon>
        <taxon>Dikarya</taxon>
        <taxon>Ascomycota</taxon>
        <taxon>Saccharomycotina</taxon>
        <taxon>Pichiomycetes</taxon>
        <taxon>Debaryomycetaceae</taxon>
        <taxon>Scheffersomyces</taxon>
    </lineage>
</organism>
<dbReference type="OMA" id="TPEPPYY"/>
<keyword evidence="2" id="KW-1185">Reference proteome</keyword>
<accession>A3LS05</accession>
<evidence type="ECO:0008006" key="3">
    <source>
        <dbReference type="Google" id="ProtNLM"/>
    </source>
</evidence>
<dbReference type="GeneID" id="4838244"/>
<sequence>MSFIAETPEPPYYVVTFTEIFKPGLDPTKYRALGTEIAKLAQKSPGYLGMESVSNDKGEGITLSYWTDRISIVNWKKNSEHLLAQKAGRNEFYSNYTTRVAKVEKSYTLESSTFKD</sequence>
<dbReference type="EMBL" id="CP000497">
    <property type="protein sequence ID" value="ABN65823.2"/>
    <property type="molecule type" value="Genomic_DNA"/>
</dbReference>
<dbReference type="Proteomes" id="UP000002258">
    <property type="component" value="Chromosome 3"/>
</dbReference>
<dbReference type="KEGG" id="pic:PICST_30877"/>
<dbReference type="PANTHER" id="PTHR37811">
    <property type="entry name" value="BLL5343 PROTEIN"/>
    <property type="match status" value="1"/>
</dbReference>
<dbReference type="HOGENOM" id="CLU_127039_1_0_1"/>
<reference evidence="1 2" key="1">
    <citation type="journal article" date="2007" name="Nat. Biotechnol.">
        <title>Genome sequence of the lignocellulose-bioconverting and xylose-fermenting yeast Pichia stipitis.</title>
        <authorList>
            <person name="Jeffries T.W."/>
            <person name="Grigoriev I.V."/>
            <person name="Grimwood J."/>
            <person name="Laplaza J.M."/>
            <person name="Aerts A."/>
            <person name="Salamov A."/>
            <person name="Schmutz J."/>
            <person name="Lindquist E."/>
            <person name="Dehal P."/>
            <person name="Shapiro H."/>
            <person name="Jin Y.S."/>
            <person name="Passoth V."/>
            <person name="Richardson P.M."/>
        </authorList>
    </citation>
    <scope>NUCLEOTIDE SEQUENCE [LARGE SCALE GENOMIC DNA]</scope>
    <source>
        <strain evidence="2">ATCC 58785 / CBS 6054 / NBRC 10063 / NRRL Y-11545</strain>
    </source>
</reference>
<dbReference type="SUPFAM" id="SSF54909">
    <property type="entry name" value="Dimeric alpha+beta barrel"/>
    <property type="match status" value="1"/>
</dbReference>
<evidence type="ECO:0000313" key="2">
    <source>
        <dbReference type="Proteomes" id="UP000002258"/>
    </source>
</evidence>
<dbReference type="OrthoDB" id="10263341at2759"/>
<dbReference type="PANTHER" id="PTHR37811:SF2">
    <property type="entry name" value="ABM DOMAIN-CONTAINING PROTEIN"/>
    <property type="match status" value="1"/>
</dbReference>
<dbReference type="AlphaFoldDB" id="A3LS05"/>